<dbReference type="InterPro" id="IPR017896">
    <property type="entry name" value="4Fe4S_Fe-S-bd"/>
</dbReference>
<evidence type="ECO:0000313" key="10">
    <source>
        <dbReference type="Proteomes" id="UP000062160"/>
    </source>
</evidence>
<dbReference type="OrthoDB" id="9810688at2"/>
<dbReference type="PROSITE" id="PS51379">
    <property type="entry name" value="4FE4S_FER_2"/>
    <property type="match status" value="2"/>
</dbReference>
<sequence length="139" mass="15043">MVKILFEKDLCLGCKTCELACAAAHSDSRSLSGAIKENKISRLRIKTKGGKLKLEQCMLCANPRCIAVCPTGALSKDEELGIIKVDKMLCTGCGLCEEACPFGAIELHTFPTMCDRCAHSDKPFCAMSCPTRALKIKIV</sequence>
<dbReference type="PANTHER" id="PTHR43177:SF5">
    <property type="entry name" value="ANAEROBIC DIMETHYL SULFOXIDE REDUCTASE CHAIN B-RELATED"/>
    <property type="match status" value="1"/>
</dbReference>
<dbReference type="GO" id="GO:0051539">
    <property type="term" value="F:4 iron, 4 sulfur cluster binding"/>
    <property type="evidence" value="ECO:0007669"/>
    <property type="project" value="UniProtKB-KW"/>
</dbReference>
<dbReference type="STRING" id="224999.GCA_001485475_01213"/>
<dbReference type="PROSITE" id="PS00198">
    <property type="entry name" value="4FE4S_FER_1"/>
    <property type="match status" value="1"/>
</dbReference>
<evidence type="ECO:0000256" key="6">
    <source>
        <dbReference type="ARBA" id="ARBA00023004"/>
    </source>
</evidence>
<dbReference type="AlphaFoldDB" id="A0A0U9HEL0"/>
<dbReference type="SUPFAM" id="SSF54862">
    <property type="entry name" value="4Fe-4S ferredoxins"/>
    <property type="match status" value="1"/>
</dbReference>
<evidence type="ECO:0000256" key="3">
    <source>
        <dbReference type="ARBA" id="ARBA00022723"/>
    </source>
</evidence>
<keyword evidence="7" id="KW-0411">Iron-sulfur</keyword>
<evidence type="ECO:0000313" key="9">
    <source>
        <dbReference type="EMBL" id="GAQ25198.1"/>
    </source>
</evidence>
<keyword evidence="2" id="KW-0004">4Fe-4S</keyword>
<keyword evidence="4" id="KW-0677">Repeat</keyword>
<keyword evidence="5" id="KW-0249">Electron transport</keyword>
<evidence type="ECO:0000256" key="2">
    <source>
        <dbReference type="ARBA" id="ARBA00022485"/>
    </source>
</evidence>
<dbReference type="Gene3D" id="3.30.70.20">
    <property type="match status" value="2"/>
</dbReference>
<protein>
    <submittedName>
        <fullName evidence="9">Carbon-monoxide dehydrogenase iron sulfur subunit</fullName>
    </submittedName>
</protein>
<organism evidence="9">
    <name type="scientific">Tepidanaerobacter syntrophicus</name>
    <dbReference type="NCBI Taxonomy" id="224999"/>
    <lineage>
        <taxon>Bacteria</taxon>
        <taxon>Bacillati</taxon>
        <taxon>Bacillota</taxon>
        <taxon>Clostridia</taxon>
        <taxon>Thermosediminibacterales</taxon>
        <taxon>Tepidanaerobacteraceae</taxon>
        <taxon>Tepidanaerobacter</taxon>
    </lineage>
</organism>
<dbReference type="InterPro" id="IPR050954">
    <property type="entry name" value="ET_IronSulfur_Cluster-Binding"/>
</dbReference>
<accession>A0A0U9HEL0</accession>
<name>A0A0U9HEL0_9FIRM</name>
<dbReference type="Pfam" id="PF13247">
    <property type="entry name" value="Fer4_11"/>
    <property type="match status" value="1"/>
</dbReference>
<feature type="domain" description="4Fe-4S ferredoxin-type" evidence="8">
    <location>
        <begin position="48"/>
        <end position="79"/>
    </location>
</feature>
<dbReference type="PANTHER" id="PTHR43177">
    <property type="entry name" value="PROTEIN NRFC"/>
    <property type="match status" value="1"/>
</dbReference>
<keyword evidence="3" id="KW-0479">Metal-binding</keyword>
<evidence type="ECO:0000256" key="4">
    <source>
        <dbReference type="ARBA" id="ARBA00022737"/>
    </source>
</evidence>
<keyword evidence="6" id="KW-0408">Iron</keyword>
<proteinExistence type="predicted"/>
<evidence type="ECO:0000256" key="1">
    <source>
        <dbReference type="ARBA" id="ARBA00022448"/>
    </source>
</evidence>
<dbReference type="RefSeq" id="WP_059032604.1">
    <property type="nucleotide sequence ID" value="NZ_DF977001.1"/>
</dbReference>
<dbReference type="CDD" id="cd04410">
    <property type="entry name" value="DMSOR_beta-like"/>
    <property type="match status" value="1"/>
</dbReference>
<evidence type="ECO:0000256" key="5">
    <source>
        <dbReference type="ARBA" id="ARBA00022982"/>
    </source>
</evidence>
<dbReference type="GO" id="GO:0046872">
    <property type="term" value="F:metal ion binding"/>
    <property type="evidence" value="ECO:0007669"/>
    <property type="project" value="UniProtKB-KW"/>
</dbReference>
<gene>
    <name evidence="9" type="ORF">TSYNT_7216</name>
</gene>
<evidence type="ECO:0000256" key="7">
    <source>
        <dbReference type="ARBA" id="ARBA00023014"/>
    </source>
</evidence>
<dbReference type="InterPro" id="IPR017900">
    <property type="entry name" value="4Fe4S_Fe_S_CS"/>
</dbReference>
<keyword evidence="1" id="KW-0813">Transport</keyword>
<reference evidence="9" key="1">
    <citation type="journal article" date="2016" name="Genome Announc.">
        <title>Draft Genome Sequence of the Syntrophic Lactate-Degrading Bacterium Tepidanaerobacter syntrophicus JLT.</title>
        <authorList>
            <person name="Matsuura N."/>
            <person name="Ohashi A."/>
            <person name="Tourlousse D.M."/>
            <person name="Sekiguchi Y."/>
        </authorList>
    </citation>
    <scope>NUCLEOTIDE SEQUENCE [LARGE SCALE GENOMIC DNA]</scope>
    <source>
        <strain evidence="9">JL</strain>
    </source>
</reference>
<dbReference type="Proteomes" id="UP000062160">
    <property type="component" value="Unassembled WGS sequence"/>
</dbReference>
<evidence type="ECO:0000259" key="8">
    <source>
        <dbReference type="PROSITE" id="PS51379"/>
    </source>
</evidence>
<feature type="domain" description="4Fe-4S ferredoxin-type" evidence="8">
    <location>
        <begin position="81"/>
        <end position="110"/>
    </location>
</feature>
<dbReference type="EMBL" id="DF977001">
    <property type="protein sequence ID" value="GAQ25198.1"/>
    <property type="molecule type" value="Genomic_DNA"/>
</dbReference>
<keyword evidence="10" id="KW-1185">Reference proteome</keyword>